<dbReference type="SUPFAM" id="SSF56801">
    <property type="entry name" value="Acetyl-CoA synthetase-like"/>
    <property type="match status" value="1"/>
</dbReference>
<dbReference type="Pfam" id="PF23562">
    <property type="entry name" value="AMP-binding_C_3"/>
    <property type="match status" value="1"/>
</dbReference>
<dbReference type="PANTHER" id="PTHR43767:SF1">
    <property type="entry name" value="NONRIBOSOMAL PEPTIDE SYNTHASE PES1 (EUROFUNG)-RELATED"/>
    <property type="match status" value="1"/>
</dbReference>
<dbReference type="GO" id="GO:0016878">
    <property type="term" value="F:acid-thiol ligase activity"/>
    <property type="evidence" value="ECO:0007669"/>
    <property type="project" value="UniProtKB-ARBA"/>
</dbReference>
<gene>
    <name evidence="2" type="ORF">sS8_0749</name>
</gene>
<dbReference type="Pfam" id="PF00501">
    <property type="entry name" value="AMP-binding"/>
    <property type="match status" value="1"/>
</dbReference>
<dbReference type="Pfam" id="PF01553">
    <property type="entry name" value="Acyltransferase"/>
    <property type="match status" value="1"/>
</dbReference>
<evidence type="ECO:0000313" key="3">
    <source>
        <dbReference type="Proteomes" id="UP000266313"/>
    </source>
</evidence>
<protein>
    <submittedName>
        <fullName evidence="2">AMP-dependent synthetase and ligase</fullName>
    </submittedName>
</protein>
<dbReference type="PANTHER" id="PTHR43767">
    <property type="entry name" value="LONG-CHAIN-FATTY-ACID--COA LIGASE"/>
    <property type="match status" value="1"/>
</dbReference>
<dbReference type="Gene3D" id="3.40.50.12780">
    <property type="entry name" value="N-terminal domain of ligase-like"/>
    <property type="match status" value="1"/>
</dbReference>
<feature type="domain" description="Phospholipid/glycerol acyltransferase" evidence="1">
    <location>
        <begin position="714"/>
        <end position="831"/>
    </location>
</feature>
<dbReference type="EMBL" id="AP017928">
    <property type="protein sequence ID" value="BBA32714.1"/>
    <property type="molecule type" value="Genomic_DNA"/>
</dbReference>
<sequence>METLQDLIRQLGGHGGKPALTAFFKKRVETWSFGRLAGYAHRLAPGLGAQDLRPGDTVGLFAPNSPEWVAACLGSIEAGMVPVLIDAQMGDEDLRHVVADSGMRWVFTTRRGLQRLERLNPEHNLRPILLDADPDDARDWRRYCSAAESTAARAVADDIAVLFYTSGTTGAPKGVPLSHRNLVANLQAILDLEVVRARERFLLPLPLHHVYAFTIGLLTPLAAGVPVIFPQSLTGPELLRALKEGKATFLAGVPRMYESLFEGIETRVRQRGRLAECLFHHGLNLAVALRRHSEIAIGRSVFAPLHREFAPDLRMLLCGGAMLAPDLAFRLTGLGFDLATGYGLTETSPVLTFNVPGRARFDTAGAPLPGVEIRIAEPEPPAEYGEVLAKGPNVFAGYRNLPDKTREAFTANGFFRTGDLGYLEDGYLHLVGRSSEMIVLPGGENIRPEYVEEALSRGSYIKEAAVLEQKGRLAVLIVPAPAATREGGDVEALIRKDIESQSRRLPSHHRIGDFAITPDPLPRTHLGKLRRFELDEIFRTAKRKGEAAAGETGPLPFERMAPEDRQLLEEPNALRIWNWLAERFPDVRLMPDTNLQIDLGVDSLEWLSLGLEMGADTGVELDEEAMGRVQTVRDLVREGAETSGGAEGVPKDPLVRLSRPDALLDPDQRRWIEPPGTWSSALGILLFGFDRWLMERAFGVNAEGLDELPVNQPFILVPNHVSYLDPMAIAAVLPREQLLRTCWAGFTGVMFKNALMRQVSRSTGTFPVDPRRGALASLALGVLALRRGNNLVWFAESSRSASGELQPFESGIGLLLRAVSVPAVPLWIGGSYTALPVGSWVPRFRPIELRFGSPATAEELEQEGQGEHPDQRIAAALRDRVARLGSRARAI</sequence>
<accession>A0A250KMD9</accession>
<dbReference type="Proteomes" id="UP000266313">
    <property type="component" value="Chromosome"/>
</dbReference>
<evidence type="ECO:0000259" key="1">
    <source>
        <dbReference type="SMART" id="SM00563"/>
    </source>
</evidence>
<dbReference type="InterPro" id="IPR036736">
    <property type="entry name" value="ACP-like_sf"/>
</dbReference>
<dbReference type="RefSeq" id="WP_119628454.1">
    <property type="nucleotide sequence ID" value="NZ_AP017928.1"/>
</dbReference>
<reference evidence="2 3" key="1">
    <citation type="submission" date="2016-12" db="EMBL/GenBank/DDBJ databases">
        <title>Genome sequencing of Methylocaldum marinum.</title>
        <authorList>
            <person name="Takeuchi M."/>
            <person name="Kamagata Y."/>
            <person name="Hiraoka S."/>
            <person name="Oshima K."/>
            <person name="Hattori M."/>
            <person name="Iwasaki W."/>
        </authorList>
    </citation>
    <scope>NUCLEOTIDE SEQUENCE [LARGE SCALE GENOMIC DNA]</scope>
    <source>
        <strain evidence="2 3">S8</strain>
    </source>
</reference>
<dbReference type="InterPro" id="IPR000873">
    <property type="entry name" value="AMP-dep_synth/lig_dom"/>
</dbReference>
<dbReference type="InterPro" id="IPR042099">
    <property type="entry name" value="ANL_N_sf"/>
</dbReference>
<dbReference type="GO" id="GO:0016746">
    <property type="term" value="F:acyltransferase activity"/>
    <property type="evidence" value="ECO:0007669"/>
    <property type="project" value="InterPro"/>
</dbReference>
<dbReference type="SUPFAM" id="SSF69593">
    <property type="entry name" value="Glycerol-3-phosphate (1)-acyltransferase"/>
    <property type="match status" value="1"/>
</dbReference>
<dbReference type="Gene3D" id="1.10.1200.10">
    <property type="entry name" value="ACP-like"/>
    <property type="match status" value="1"/>
</dbReference>
<dbReference type="Gene3D" id="3.30.300.30">
    <property type="match status" value="1"/>
</dbReference>
<dbReference type="InterPro" id="IPR002123">
    <property type="entry name" value="Plipid/glycerol_acylTrfase"/>
</dbReference>
<dbReference type="InterPro" id="IPR045851">
    <property type="entry name" value="AMP-bd_C_sf"/>
</dbReference>
<name>A0A250KMD9_9GAMM</name>
<evidence type="ECO:0000313" key="2">
    <source>
        <dbReference type="EMBL" id="BBA32714.1"/>
    </source>
</evidence>
<dbReference type="OrthoDB" id="5296889at2"/>
<keyword evidence="2" id="KW-0436">Ligase</keyword>
<organism evidence="2 3">
    <name type="scientific">Methylocaldum marinum</name>
    <dbReference type="NCBI Taxonomy" id="1432792"/>
    <lineage>
        <taxon>Bacteria</taxon>
        <taxon>Pseudomonadati</taxon>
        <taxon>Pseudomonadota</taxon>
        <taxon>Gammaproteobacteria</taxon>
        <taxon>Methylococcales</taxon>
        <taxon>Methylococcaceae</taxon>
        <taxon>Methylocaldum</taxon>
    </lineage>
</organism>
<dbReference type="InterPro" id="IPR050237">
    <property type="entry name" value="ATP-dep_AMP-bd_enzyme"/>
</dbReference>
<dbReference type="PROSITE" id="PS00455">
    <property type="entry name" value="AMP_BINDING"/>
    <property type="match status" value="1"/>
</dbReference>
<dbReference type="AlphaFoldDB" id="A0A250KMD9"/>
<proteinExistence type="predicted"/>
<dbReference type="CDD" id="cd07989">
    <property type="entry name" value="LPLAT_AGPAT-like"/>
    <property type="match status" value="1"/>
</dbReference>
<dbReference type="Pfam" id="PF00550">
    <property type="entry name" value="PP-binding"/>
    <property type="match status" value="1"/>
</dbReference>
<dbReference type="SMART" id="SM00563">
    <property type="entry name" value="PlsC"/>
    <property type="match status" value="1"/>
</dbReference>
<keyword evidence="3" id="KW-1185">Reference proteome</keyword>
<dbReference type="SUPFAM" id="SSF47336">
    <property type="entry name" value="ACP-like"/>
    <property type="match status" value="1"/>
</dbReference>
<dbReference type="InterPro" id="IPR020845">
    <property type="entry name" value="AMP-binding_CS"/>
</dbReference>
<dbReference type="InterPro" id="IPR009081">
    <property type="entry name" value="PP-bd_ACP"/>
</dbReference>
<dbReference type="KEGG" id="mmai:sS8_0749"/>